<accession>A0ABD3PEU2</accession>
<keyword evidence="2" id="KW-1185">Reference proteome</keyword>
<evidence type="ECO:0000313" key="1">
    <source>
        <dbReference type="EMBL" id="KAL3786685.1"/>
    </source>
</evidence>
<evidence type="ECO:0000313" key="2">
    <source>
        <dbReference type="Proteomes" id="UP001516023"/>
    </source>
</evidence>
<organism evidence="1 2">
    <name type="scientific">Cyclotella cryptica</name>
    <dbReference type="NCBI Taxonomy" id="29204"/>
    <lineage>
        <taxon>Eukaryota</taxon>
        <taxon>Sar</taxon>
        <taxon>Stramenopiles</taxon>
        <taxon>Ochrophyta</taxon>
        <taxon>Bacillariophyta</taxon>
        <taxon>Coscinodiscophyceae</taxon>
        <taxon>Thalassiosirophycidae</taxon>
        <taxon>Stephanodiscales</taxon>
        <taxon>Stephanodiscaceae</taxon>
        <taxon>Cyclotella</taxon>
    </lineage>
</organism>
<dbReference type="Proteomes" id="UP001516023">
    <property type="component" value="Unassembled WGS sequence"/>
</dbReference>
<dbReference type="AlphaFoldDB" id="A0ABD3PEU2"/>
<name>A0ABD3PEU2_9STRA</name>
<sequence length="148" mass="16478">MPQSQSSNLSSADVNTTSTMTEVVPTFQSEEDHVVVELDITTLTESAINSLRTDDPFMYYSIFKPTGNPAREVSDLLSTLESNESEQRLASQLVSRKSRISVEADFSTALLELMEEMPEIGGTNNEYQHLTMLGNDDEVQDDHLAENK</sequence>
<gene>
    <name evidence="1" type="ORF">HJC23_002774</name>
</gene>
<dbReference type="EMBL" id="JABMIG020000189">
    <property type="protein sequence ID" value="KAL3786685.1"/>
    <property type="molecule type" value="Genomic_DNA"/>
</dbReference>
<proteinExistence type="predicted"/>
<comment type="caution">
    <text evidence="1">The sequence shown here is derived from an EMBL/GenBank/DDBJ whole genome shotgun (WGS) entry which is preliminary data.</text>
</comment>
<reference evidence="1 2" key="1">
    <citation type="journal article" date="2020" name="G3 (Bethesda)">
        <title>Improved Reference Genome for Cyclotella cryptica CCMP332, a Model for Cell Wall Morphogenesis, Salinity Adaptation, and Lipid Production in Diatoms (Bacillariophyta).</title>
        <authorList>
            <person name="Roberts W.R."/>
            <person name="Downey K.M."/>
            <person name="Ruck E.C."/>
            <person name="Traller J.C."/>
            <person name="Alverson A.J."/>
        </authorList>
    </citation>
    <scope>NUCLEOTIDE SEQUENCE [LARGE SCALE GENOMIC DNA]</scope>
    <source>
        <strain evidence="1 2">CCMP332</strain>
    </source>
</reference>
<protein>
    <submittedName>
        <fullName evidence="1">Uncharacterized protein</fullName>
    </submittedName>
</protein>